<dbReference type="AlphaFoldDB" id="B9R892"/>
<name>B9R892_RICCO</name>
<feature type="coiled-coil region" evidence="1">
    <location>
        <begin position="13"/>
        <end position="47"/>
    </location>
</feature>
<feature type="compositionally biased region" description="Basic and acidic residues" evidence="2">
    <location>
        <begin position="125"/>
        <end position="137"/>
    </location>
</feature>
<dbReference type="OrthoDB" id="1921280at2759"/>
<keyword evidence="4" id="KW-1185">Reference proteome</keyword>
<evidence type="ECO:0000313" key="4">
    <source>
        <dbReference type="Proteomes" id="UP000008311"/>
    </source>
</evidence>
<dbReference type="eggNOG" id="ENOG502QW57">
    <property type="taxonomic scope" value="Eukaryota"/>
</dbReference>
<dbReference type="STRING" id="3988.B9R892"/>
<feature type="coiled-coil region" evidence="1">
    <location>
        <begin position="228"/>
        <end position="262"/>
    </location>
</feature>
<dbReference type="InParanoid" id="B9R892"/>
<feature type="region of interest" description="Disordered" evidence="2">
    <location>
        <begin position="125"/>
        <end position="145"/>
    </location>
</feature>
<protein>
    <submittedName>
        <fullName evidence="3">Uncharacterized protein</fullName>
    </submittedName>
</protein>
<dbReference type="EMBL" id="EQ973772">
    <property type="protein sequence ID" value="EEF52722.1"/>
    <property type="molecule type" value="Genomic_DNA"/>
</dbReference>
<proteinExistence type="predicted"/>
<gene>
    <name evidence="3" type="ORF">RCOM_1597990</name>
</gene>
<dbReference type="PANTHER" id="PTHR35992:SF1">
    <property type="entry name" value="CYTOMATRIX PROTEIN-LIKE PROTEIN"/>
    <property type="match status" value="1"/>
</dbReference>
<evidence type="ECO:0000256" key="1">
    <source>
        <dbReference type="SAM" id="Coils"/>
    </source>
</evidence>
<dbReference type="PANTHER" id="PTHR35992">
    <property type="entry name" value="CYTOMATRIX PROTEIN-LIKE PROTEIN"/>
    <property type="match status" value="1"/>
</dbReference>
<accession>B9R892</accession>
<keyword evidence="1" id="KW-0175">Coiled coil</keyword>
<reference evidence="4" key="1">
    <citation type="journal article" date="2010" name="Nat. Biotechnol.">
        <title>Draft genome sequence of the oilseed species Ricinus communis.</title>
        <authorList>
            <person name="Chan A.P."/>
            <person name="Crabtree J."/>
            <person name="Zhao Q."/>
            <person name="Lorenzi H."/>
            <person name="Orvis J."/>
            <person name="Puiu D."/>
            <person name="Melake-Berhan A."/>
            <person name="Jones K.M."/>
            <person name="Redman J."/>
            <person name="Chen G."/>
            <person name="Cahoon E.B."/>
            <person name="Gedil M."/>
            <person name="Stanke M."/>
            <person name="Haas B.J."/>
            <person name="Wortman J.R."/>
            <person name="Fraser-Liggett C.M."/>
            <person name="Ravel J."/>
            <person name="Rabinowicz P.D."/>
        </authorList>
    </citation>
    <scope>NUCLEOTIDE SEQUENCE [LARGE SCALE GENOMIC DNA]</scope>
    <source>
        <strain evidence="4">cv. Hale</strain>
    </source>
</reference>
<feature type="region of interest" description="Disordered" evidence="2">
    <location>
        <begin position="269"/>
        <end position="291"/>
    </location>
</feature>
<dbReference type="FunCoup" id="B9R892">
    <property type="interactions" value="409"/>
</dbReference>
<organism evidence="3 4">
    <name type="scientific">Ricinus communis</name>
    <name type="common">Castor bean</name>
    <dbReference type="NCBI Taxonomy" id="3988"/>
    <lineage>
        <taxon>Eukaryota</taxon>
        <taxon>Viridiplantae</taxon>
        <taxon>Streptophyta</taxon>
        <taxon>Embryophyta</taxon>
        <taxon>Tracheophyta</taxon>
        <taxon>Spermatophyta</taxon>
        <taxon>Magnoliopsida</taxon>
        <taxon>eudicotyledons</taxon>
        <taxon>Gunneridae</taxon>
        <taxon>Pentapetalae</taxon>
        <taxon>rosids</taxon>
        <taxon>fabids</taxon>
        <taxon>Malpighiales</taxon>
        <taxon>Euphorbiaceae</taxon>
        <taxon>Acalyphoideae</taxon>
        <taxon>Acalypheae</taxon>
        <taxon>Ricinus</taxon>
    </lineage>
</organism>
<dbReference type="KEGG" id="rcu:8274662"/>
<sequence length="354" mass="40164">MGAGKSSQVDNLFNNLVQILKNQQEQLKTLLEERKFLEDRIKSQHERWASDVRLCEDHISQMNDALMEKDLNCLLQAAKSNLMLGLKHREASLYKLKLEQTEDELADFRSCFNYLSQILEENPKESDKCKEGVEDSNLRSSGSKRLDNEVKRLKSEYEKLSSEKNSEISALLKEKSFVWNQYNVLESSLSDKLKTKQSEVDQANAKIAKVLASVELLQSSNNEKDEIFSKLKAKLTEMEVDRDKWKEENSRLLQELELLKKSRSAQVTPSLKHCNTGAKASSRVVKSNGRSRSNVVVKKELCPAKAAPPLKDADKGSRGSKRKEVETITILETPKLFSASFKVPKLKISSTPVT</sequence>
<evidence type="ECO:0000256" key="2">
    <source>
        <dbReference type="SAM" id="MobiDB-lite"/>
    </source>
</evidence>
<dbReference type="OMA" id="KMQHERW"/>
<evidence type="ECO:0000313" key="3">
    <source>
        <dbReference type="EMBL" id="EEF52722.1"/>
    </source>
</evidence>
<dbReference type="Proteomes" id="UP000008311">
    <property type="component" value="Unassembled WGS sequence"/>
</dbReference>